<organism evidence="1 2">
    <name type="scientific">Panagrolaimus sp. ES5</name>
    <dbReference type="NCBI Taxonomy" id="591445"/>
    <lineage>
        <taxon>Eukaryota</taxon>
        <taxon>Metazoa</taxon>
        <taxon>Ecdysozoa</taxon>
        <taxon>Nematoda</taxon>
        <taxon>Chromadorea</taxon>
        <taxon>Rhabditida</taxon>
        <taxon>Tylenchina</taxon>
        <taxon>Panagrolaimomorpha</taxon>
        <taxon>Panagrolaimoidea</taxon>
        <taxon>Panagrolaimidae</taxon>
        <taxon>Panagrolaimus</taxon>
    </lineage>
</organism>
<reference evidence="2" key="1">
    <citation type="submission" date="2022-11" db="UniProtKB">
        <authorList>
            <consortium name="WormBaseParasite"/>
        </authorList>
    </citation>
    <scope>IDENTIFICATION</scope>
</reference>
<dbReference type="WBParaSite" id="ES5_v2.g23232.t1">
    <property type="protein sequence ID" value="ES5_v2.g23232.t1"/>
    <property type="gene ID" value="ES5_v2.g23232"/>
</dbReference>
<sequence length="257" mass="29751">MFQEFLVKLGKEWSGIIPSNDYPDIGIVTKHTIDEKTLFITPKNKFMGVKIHLKNSTEIISFWCLHLDQYSFGPYAANNRLVTKLEQIFSGESTKNKTGRKDNIIEMLENNEFAYAMKKSDKIPVIVAGDFNTPSHLDWINENKELHGGWEIQWPATFLLQSKTGLIDSFREIYPNPIEAPGNTYSIVNRYEPGWDYSIPDILDRIDYILYKSQKLKPIKSFVYSGNETLQQVPNQEKNDFPSEHFAVITDFSWIVK</sequence>
<accession>A0AC34G0F2</accession>
<evidence type="ECO:0000313" key="2">
    <source>
        <dbReference type="WBParaSite" id="ES5_v2.g23232.t1"/>
    </source>
</evidence>
<protein>
    <submittedName>
        <fullName evidence="2">Endonuclease/exonuclease/phosphatase domain-containing protein</fullName>
    </submittedName>
</protein>
<name>A0AC34G0F2_9BILA</name>
<proteinExistence type="predicted"/>
<evidence type="ECO:0000313" key="1">
    <source>
        <dbReference type="Proteomes" id="UP000887579"/>
    </source>
</evidence>
<dbReference type="Proteomes" id="UP000887579">
    <property type="component" value="Unplaced"/>
</dbReference>